<proteinExistence type="predicted"/>
<evidence type="ECO:0000313" key="3">
    <source>
        <dbReference type="Proteomes" id="UP000182665"/>
    </source>
</evidence>
<keyword evidence="2" id="KW-0548">Nucleotidyltransferase</keyword>
<keyword evidence="2" id="KW-0808">Transferase</keyword>
<dbReference type="SUPFAM" id="SSF69572">
    <property type="entry name" value="Activating enzymes of the ubiquitin-like proteins"/>
    <property type="match status" value="1"/>
</dbReference>
<dbReference type="GO" id="GO:0016779">
    <property type="term" value="F:nucleotidyltransferase activity"/>
    <property type="evidence" value="ECO:0007669"/>
    <property type="project" value="UniProtKB-KW"/>
</dbReference>
<dbReference type="PANTHER" id="PTHR10953">
    <property type="entry name" value="UBIQUITIN-ACTIVATING ENZYME E1"/>
    <property type="match status" value="1"/>
</dbReference>
<dbReference type="InterPro" id="IPR000594">
    <property type="entry name" value="ThiF_NAD_FAD-bd"/>
</dbReference>
<reference evidence="2 3" key="1">
    <citation type="submission" date="2016-11" db="EMBL/GenBank/DDBJ databases">
        <authorList>
            <person name="Varghese N."/>
            <person name="Submissions S."/>
        </authorList>
    </citation>
    <scope>NUCLEOTIDE SEQUENCE [LARGE SCALE GENOMIC DNA]</scope>
    <source>
        <strain evidence="2 3">NFIX07</strain>
    </source>
</reference>
<dbReference type="EMBL" id="FPKT01000002">
    <property type="protein sequence ID" value="SFZ75247.1"/>
    <property type="molecule type" value="Genomic_DNA"/>
</dbReference>
<dbReference type="InterPro" id="IPR045886">
    <property type="entry name" value="ThiF/MoeB/HesA"/>
</dbReference>
<protein>
    <submittedName>
        <fullName evidence="2">Adenylyltransferase and sulfurtransferase</fullName>
    </submittedName>
</protein>
<organism evidence="2 3">
    <name type="scientific">Staphylococcus pasteuri</name>
    <dbReference type="NCBI Taxonomy" id="45972"/>
    <lineage>
        <taxon>Bacteria</taxon>
        <taxon>Bacillati</taxon>
        <taxon>Bacillota</taxon>
        <taxon>Bacilli</taxon>
        <taxon>Bacillales</taxon>
        <taxon>Staphylococcaceae</taxon>
        <taxon>Staphylococcus</taxon>
    </lineage>
</organism>
<feature type="domain" description="THIF-type NAD/FAD binding fold" evidence="1">
    <location>
        <begin position="10"/>
        <end position="218"/>
    </location>
</feature>
<dbReference type="CDD" id="cd00757">
    <property type="entry name" value="ThiF_MoeB_HesA_family"/>
    <property type="match status" value="1"/>
</dbReference>
<name>A0ABY1H129_9STAP</name>
<dbReference type="PANTHER" id="PTHR10953:SF102">
    <property type="entry name" value="ADENYLYLTRANSFERASE AND SULFURTRANSFERASE MOCS3"/>
    <property type="match status" value="1"/>
</dbReference>
<evidence type="ECO:0000259" key="1">
    <source>
        <dbReference type="Pfam" id="PF00899"/>
    </source>
</evidence>
<dbReference type="Proteomes" id="UP000182665">
    <property type="component" value="Unassembled WGS sequence"/>
</dbReference>
<gene>
    <name evidence="2" type="ORF">SAMN03097721_01124</name>
</gene>
<comment type="caution">
    <text evidence="2">The sequence shown here is derived from an EMBL/GenBank/DDBJ whole genome shotgun (WGS) entry which is preliminary data.</text>
</comment>
<dbReference type="InterPro" id="IPR035985">
    <property type="entry name" value="Ubiquitin-activating_enz"/>
</dbReference>
<dbReference type="Gene3D" id="3.40.50.720">
    <property type="entry name" value="NAD(P)-binding Rossmann-like Domain"/>
    <property type="match status" value="1"/>
</dbReference>
<dbReference type="Pfam" id="PF00899">
    <property type="entry name" value="ThiF"/>
    <property type="match status" value="1"/>
</dbReference>
<evidence type="ECO:0000313" key="2">
    <source>
        <dbReference type="EMBL" id="SFZ75247.1"/>
    </source>
</evidence>
<keyword evidence="3" id="KW-1185">Reference proteome</keyword>
<accession>A0ABY1H129</accession>
<sequence>MNQEMNQDRYSRQMLYKRIGVEGQRSISQKHVMIIGMGALGTHVSEGLVRAGIQQLTIVDRDYIEYSNLQRQTLFTEQDALDMLPKVIAAKKHLESIRHDVTINEFVSHVDAYFLDKHTSGIDLIIDATDNFDTRQLINDFAYQNSIPWIYGGVVQSTYAQTTFVPGKTPCFNCLLPHLPSINLTCDTVGVIQPAVTMTTSFQITDALKILTHQDTNIKLKYGDVWEGYHHAIGFKNMQNDSCSTCGQSPTYPYLNNSQRQYATLCGRDTVQYINKDITQEMLISFLNSHHIQYKQNPYMIVFSFKGYRIVAFNGGRLLIHGLTSPNEATKLINQLFG</sequence>